<organism evidence="1 2">
    <name type="scientific">Cotesia glomerata</name>
    <name type="common">Lepidopteran parasitic wasp</name>
    <name type="synonym">Apanteles glomeratus</name>
    <dbReference type="NCBI Taxonomy" id="32391"/>
    <lineage>
        <taxon>Eukaryota</taxon>
        <taxon>Metazoa</taxon>
        <taxon>Ecdysozoa</taxon>
        <taxon>Arthropoda</taxon>
        <taxon>Hexapoda</taxon>
        <taxon>Insecta</taxon>
        <taxon>Pterygota</taxon>
        <taxon>Neoptera</taxon>
        <taxon>Endopterygota</taxon>
        <taxon>Hymenoptera</taxon>
        <taxon>Apocrita</taxon>
        <taxon>Ichneumonoidea</taxon>
        <taxon>Braconidae</taxon>
        <taxon>Microgastrinae</taxon>
        <taxon>Cotesia</taxon>
    </lineage>
</organism>
<comment type="caution">
    <text evidence="1">The sequence shown here is derived from an EMBL/GenBank/DDBJ whole genome shotgun (WGS) entry which is preliminary data.</text>
</comment>
<reference evidence="1 2" key="1">
    <citation type="journal article" date="2021" name="J. Hered.">
        <title>A chromosome-level genome assembly of the parasitoid wasp, Cotesia glomerata (Hymenoptera: Braconidae).</title>
        <authorList>
            <person name="Pinto B.J."/>
            <person name="Weis J.J."/>
            <person name="Gamble T."/>
            <person name="Ode P.J."/>
            <person name="Paul R."/>
            <person name="Zaspel J.M."/>
        </authorList>
    </citation>
    <scope>NUCLEOTIDE SEQUENCE [LARGE SCALE GENOMIC DNA]</scope>
    <source>
        <strain evidence="1">CgM1</strain>
    </source>
</reference>
<keyword evidence="2" id="KW-1185">Reference proteome</keyword>
<dbReference type="Proteomes" id="UP000826195">
    <property type="component" value="Unassembled WGS sequence"/>
</dbReference>
<evidence type="ECO:0000313" key="2">
    <source>
        <dbReference type="Proteomes" id="UP000826195"/>
    </source>
</evidence>
<sequence length="164" mass="17537">MATTLRAYACSIAYCWFACSPASSHSHLIPMALNYFGETSSSEAGVTEASQQAASHETVQCNHRETVLPSLPVGAGPPTTHDLSASGFATGPSNKPCHGGRTTLGDGALATSLFQILPLSLSIFICVHQQQKQQHPLERSWMIGWEPSREKAGGQRAYAKPKLI</sequence>
<gene>
    <name evidence="1" type="ORF">KQX54_007808</name>
</gene>
<evidence type="ECO:0008006" key="3">
    <source>
        <dbReference type="Google" id="ProtNLM"/>
    </source>
</evidence>
<accession>A0AAV7J7J5</accession>
<evidence type="ECO:0000313" key="1">
    <source>
        <dbReference type="EMBL" id="KAH0567237.1"/>
    </source>
</evidence>
<dbReference type="AlphaFoldDB" id="A0AAV7J7J5"/>
<name>A0AAV7J7J5_COTGL</name>
<protein>
    <recommendedName>
        <fullName evidence="3">Secreted protein</fullName>
    </recommendedName>
</protein>
<dbReference type="EMBL" id="JAHXZJ010000001">
    <property type="protein sequence ID" value="KAH0567237.1"/>
    <property type="molecule type" value="Genomic_DNA"/>
</dbReference>
<proteinExistence type="predicted"/>